<keyword evidence="15" id="KW-1185">Reference proteome</keyword>
<dbReference type="RefSeq" id="XP_037165113.1">
    <property type="nucleotide sequence ID" value="XM_037307853.1"/>
</dbReference>
<dbReference type="EC" id="2.5.1.59" evidence="3"/>
<dbReference type="EC" id="2.5.1.58" evidence="4"/>
<dbReference type="GO" id="GO:0005965">
    <property type="term" value="C:protein farnesyltransferase complex"/>
    <property type="evidence" value="ECO:0007669"/>
    <property type="project" value="TreeGrafter"/>
</dbReference>
<comment type="similarity">
    <text evidence="2">Belongs to the protein prenyltransferase subunit alpha family.</text>
</comment>
<name>A0A8H6L4X8_9LECA</name>
<evidence type="ECO:0000256" key="6">
    <source>
        <dbReference type="ARBA" id="ARBA00022679"/>
    </source>
</evidence>
<comment type="cofactor">
    <cofactor evidence="1">
        <name>Mg(2+)</name>
        <dbReference type="ChEBI" id="CHEBI:18420"/>
    </cofactor>
</comment>
<evidence type="ECO:0000256" key="11">
    <source>
        <dbReference type="ARBA" id="ARBA00042436"/>
    </source>
</evidence>
<dbReference type="GO" id="GO:0005953">
    <property type="term" value="C:CAAX-protein geranylgeranyltransferase complex"/>
    <property type="evidence" value="ECO:0007669"/>
    <property type="project" value="TreeGrafter"/>
</dbReference>
<dbReference type="GO" id="GO:0004662">
    <property type="term" value="F:CAAX-protein geranylgeranyltransferase activity"/>
    <property type="evidence" value="ECO:0007669"/>
    <property type="project" value="UniProtKB-EC"/>
</dbReference>
<evidence type="ECO:0000256" key="13">
    <source>
        <dbReference type="ARBA" id="ARBA00043219"/>
    </source>
</evidence>
<evidence type="ECO:0000256" key="7">
    <source>
        <dbReference type="ARBA" id="ARBA00022737"/>
    </source>
</evidence>
<dbReference type="InterPro" id="IPR002088">
    <property type="entry name" value="Prenyl_trans_a"/>
</dbReference>
<evidence type="ECO:0000256" key="9">
    <source>
        <dbReference type="ARBA" id="ARBA00040965"/>
    </source>
</evidence>
<dbReference type="Pfam" id="PF01239">
    <property type="entry name" value="PPTA"/>
    <property type="match status" value="5"/>
</dbReference>
<evidence type="ECO:0000313" key="14">
    <source>
        <dbReference type="EMBL" id="KAF6235746.1"/>
    </source>
</evidence>
<evidence type="ECO:0000256" key="8">
    <source>
        <dbReference type="ARBA" id="ARBA00022842"/>
    </source>
</evidence>
<keyword evidence="6" id="KW-0808">Transferase</keyword>
<evidence type="ECO:0000256" key="4">
    <source>
        <dbReference type="ARBA" id="ARBA00012702"/>
    </source>
</evidence>
<evidence type="ECO:0000256" key="12">
    <source>
        <dbReference type="ARBA" id="ARBA00043086"/>
    </source>
</evidence>
<dbReference type="EMBL" id="JACCJC010000022">
    <property type="protein sequence ID" value="KAF6235746.1"/>
    <property type="molecule type" value="Genomic_DNA"/>
</dbReference>
<dbReference type="PANTHER" id="PTHR11129:SF1">
    <property type="entry name" value="PROTEIN FARNESYLTRANSFERASE_GERANYLGERANYLTRANSFERASE TYPE-1 SUBUNIT ALPHA"/>
    <property type="match status" value="1"/>
</dbReference>
<dbReference type="Proteomes" id="UP000578531">
    <property type="component" value="Unassembled WGS sequence"/>
</dbReference>
<dbReference type="PANTHER" id="PTHR11129">
    <property type="entry name" value="PROTEIN FARNESYLTRANSFERASE ALPHA SUBUNIT/RAB GERANYLGERANYL TRANSFERASE ALPHA SUBUNIT"/>
    <property type="match status" value="1"/>
</dbReference>
<dbReference type="GO" id="GO:0004660">
    <property type="term" value="F:protein farnesyltransferase activity"/>
    <property type="evidence" value="ECO:0007669"/>
    <property type="project" value="UniProtKB-EC"/>
</dbReference>
<dbReference type="PROSITE" id="PS51147">
    <property type="entry name" value="PFTA"/>
    <property type="match status" value="5"/>
</dbReference>
<dbReference type="AlphaFoldDB" id="A0A8H6L4X8"/>
<protein>
    <recommendedName>
        <fullName evidence="9">Protein farnesyltransferase/geranylgeranyltransferase type-1 subunit alpha</fullName>
        <ecNumber evidence="4">2.5.1.58</ecNumber>
        <ecNumber evidence="3">2.5.1.59</ecNumber>
    </recommendedName>
    <alternativeName>
        <fullName evidence="12">CAAX farnesyltransferase subunit alpha</fullName>
    </alternativeName>
    <alternativeName>
        <fullName evidence="11">FTase-alpha</fullName>
    </alternativeName>
    <alternativeName>
        <fullName evidence="10">Ras proteins prenyltransferase subunit alpha</fullName>
    </alternativeName>
    <alternativeName>
        <fullName evidence="13">Type I protein geranyl-geranyltransferase subunit alpha</fullName>
    </alternativeName>
</protein>
<proteinExistence type="inferred from homology"/>
<evidence type="ECO:0000256" key="5">
    <source>
        <dbReference type="ARBA" id="ARBA00022602"/>
    </source>
</evidence>
<dbReference type="SUPFAM" id="SSF48439">
    <property type="entry name" value="Protein prenylyltransferase"/>
    <property type="match status" value="1"/>
</dbReference>
<comment type="caution">
    <text evidence="14">The sequence shown here is derived from an EMBL/GenBank/DDBJ whole genome shotgun (WGS) entry which is preliminary data.</text>
</comment>
<reference evidence="14 15" key="1">
    <citation type="journal article" date="2020" name="Genomics">
        <title>Complete, high-quality genomes from long-read metagenomic sequencing of two wolf lichen thalli reveals enigmatic genome architecture.</title>
        <authorList>
            <person name="McKenzie S.K."/>
            <person name="Walston R.F."/>
            <person name="Allen J.L."/>
        </authorList>
    </citation>
    <scope>NUCLEOTIDE SEQUENCE [LARGE SCALE GENOMIC DNA]</scope>
    <source>
        <strain evidence="14">WasteWater2</strain>
    </source>
</reference>
<evidence type="ECO:0000256" key="3">
    <source>
        <dbReference type="ARBA" id="ARBA00012700"/>
    </source>
</evidence>
<gene>
    <name evidence="14" type="ORF">HO173_005941</name>
</gene>
<keyword evidence="8" id="KW-0460">Magnesium</keyword>
<sequence>MGKLAAINHPSKPRGLFDCPCVTHYITSYHLWYLFDASSGKMGKYSDSDEWVDVVPIPQDDGGPNPLAAIAYTEEYSEAMSYLRAAMAKNEKSDRALKLTEEIIRMNPAHYTVWLYRADMLFSLQKDLLEELEWLNTVALKHTKNFQIWHHRQVVMSHIPTLPPRETAFLALMFAKDAKNYHVWSYRQWLVRHFSLWNFELPYIESLLQIDVRNNSAWNHRWFVVFARHTDPKKHSIKNGDADSDVPPEIIEREIEYTKAAISTAPQNQSPWNYLRGVLRKKGMGLVELKGFAEQYADLEKEDEVRSSHALDFLADVYAAEEHKERSGKALELLARRYDPIRKNYWDYRRSLLALDQVSA</sequence>
<keyword evidence="7" id="KW-0677">Repeat</keyword>
<organism evidence="14 15">
    <name type="scientific">Letharia columbiana</name>
    <dbReference type="NCBI Taxonomy" id="112416"/>
    <lineage>
        <taxon>Eukaryota</taxon>
        <taxon>Fungi</taxon>
        <taxon>Dikarya</taxon>
        <taxon>Ascomycota</taxon>
        <taxon>Pezizomycotina</taxon>
        <taxon>Lecanoromycetes</taxon>
        <taxon>OSLEUM clade</taxon>
        <taxon>Lecanoromycetidae</taxon>
        <taxon>Lecanorales</taxon>
        <taxon>Lecanorineae</taxon>
        <taxon>Parmeliaceae</taxon>
        <taxon>Letharia</taxon>
    </lineage>
</organism>
<evidence type="ECO:0000256" key="10">
    <source>
        <dbReference type="ARBA" id="ARBA00041392"/>
    </source>
</evidence>
<dbReference type="GeneID" id="59287602"/>
<dbReference type="Gene3D" id="1.25.40.120">
    <property type="entry name" value="Protein prenylyltransferase"/>
    <property type="match status" value="1"/>
</dbReference>
<keyword evidence="5" id="KW-0637">Prenyltransferase</keyword>
<evidence type="ECO:0000313" key="15">
    <source>
        <dbReference type="Proteomes" id="UP000578531"/>
    </source>
</evidence>
<accession>A0A8H6L4X8</accession>
<evidence type="ECO:0000256" key="1">
    <source>
        <dbReference type="ARBA" id="ARBA00001946"/>
    </source>
</evidence>
<dbReference type="OrthoDB" id="272289at2759"/>
<evidence type="ECO:0000256" key="2">
    <source>
        <dbReference type="ARBA" id="ARBA00006734"/>
    </source>
</evidence>